<dbReference type="NCBIfam" id="NF033664">
    <property type="entry name" value="PACE_transport"/>
    <property type="match status" value="1"/>
</dbReference>
<keyword evidence="4" id="KW-1185">Reference proteome</keyword>
<dbReference type="InterPro" id="IPR058208">
    <property type="entry name" value="PACE"/>
</dbReference>
<feature type="transmembrane region" description="Helical" evidence="1">
    <location>
        <begin position="7"/>
        <end position="28"/>
    </location>
</feature>
<comment type="caution">
    <text evidence="3">The sequence shown here is derived from an EMBL/GenBank/DDBJ whole genome shotgun (WGS) entry which is preliminary data.</text>
</comment>
<dbReference type="EMBL" id="CAKLDI010000001">
    <property type="protein sequence ID" value="CAH0533145.1"/>
    <property type="molecule type" value="Genomic_DNA"/>
</dbReference>
<reference evidence="3" key="1">
    <citation type="submission" date="2021-11" db="EMBL/GenBank/DDBJ databases">
        <authorList>
            <person name="Rodrigo-Torres L."/>
            <person name="Arahal R. D."/>
            <person name="Lucena T."/>
        </authorList>
    </citation>
    <scope>NUCLEOTIDE SEQUENCE</scope>
    <source>
        <strain evidence="3">CECT 7929</strain>
    </source>
</reference>
<evidence type="ECO:0000313" key="3">
    <source>
        <dbReference type="EMBL" id="CAH0533145.1"/>
    </source>
</evidence>
<sequence length="141" mass="16192">MSVAERIFHAVLFEILAITFSIIALILFTDQPVAVLSGTMITIATIAMIWNYFFNLVFDRFFPGEKTLRPLKLRIFHVVLFEAGLICFTVPVFAYALKTSLLHAFLMDLSMTIFITCYAFVFNLLYDHLRALLIRRVFSPA</sequence>
<dbReference type="RefSeq" id="WP_237465402.1">
    <property type="nucleotide sequence ID" value="NZ_CAKLDI010000001.1"/>
</dbReference>
<protein>
    <recommendedName>
        <fullName evidence="2">Chlorhexidine efflux transporter domain-containing protein</fullName>
    </recommendedName>
</protein>
<feature type="transmembrane region" description="Helical" evidence="1">
    <location>
        <begin position="34"/>
        <end position="54"/>
    </location>
</feature>
<dbReference type="InterPro" id="IPR007896">
    <property type="entry name" value="BTP_bacteria"/>
</dbReference>
<feature type="domain" description="Chlorhexidine efflux transporter" evidence="2">
    <location>
        <begin position="1"/>
        <end position="63"/>
    </location>
</feature>
<name>A0ABM8ZS58_9VIBR</name>
<keyword evidence="1" id="KW-1133">Transmembrane helix</keyword>
<proteinExistence type="predicted"/>
<dbReference type="Pfam" id="PF05232">
    <property type="entry name" value="BTP"/>
    <property type="match status" value="2"/>
</dbReference>
<evidence type="ECO:0000259" key="2">
    <source>
        <dbReference type="Pfam" id="PF05232"/>
    </source>
</evidence>
<dbReference type="Proteomes" id="UP000838672">
    <property type="component" value="Unassembled WGS sequence"/>
</dbReference>
<feature type="domain" description="Chlorhexidine efflux transporter" evidence="2">
    <location>
        <begin position="69"/>
        <end position="131"/>
    </location>
</feature>
<evidence type="ECO:0000256" key="1">
    <source>
        <dbReference type="SAM" id="Phobius"/>
    </source>
</evidence>
<organism evidence="3 4">
    <name type="scientific">Vibrio stylophorae</name>
    <dbReference type="NCBI Taxonomy" id="659351"/>
    <lineage>
        <taxon>Bacteria</taxon>
        <taxon>Pseudomonadati</taxon>
        <taxon>Pseudomonadota</taxon>
        <taxon>Gammaproteobacteria</taxon>
        <taxon>Vibrionales</taxon>
        <taxon>Vibrionaceae</taxon>
        <taxon>Vibrio</taxon>
    </lineage>
</organism>
<keyword evidence="1" id="KW-0812">Transmembrane</keyword>
<evidence type="ECO:0000313" key="4">
    <source>
        <dbReference type="Proteomes" id="UP000838672"/>
    </source>
</evidence>
<keyword evidence="1" id="KW-0472">Membrane</keyword>
<feature type="transmembrane region" description="Helical" evidence="1">
    <location>
        <begin position="102"/>
        <end position="126"/>
    </location>
</feature>
<accession>A0ABM8ZS58</accession>
<gene>
    <name evidence="3" type="ORF">VST7929_01006</name>
</gene>
<feature type="transmembrane region" description="Helical" evidence="1">
    <location>
        <begin position="75"/>
        <end position="96"/>
    </location>
</feature>